<keyword evidence="10" id="KW-0460">Magnesium</keyword>
<dbReference type="InterPro" id="IPR000422">
    <property type="entry name" value="DHBP_synthase_RibB"/>
</dbReference>
<comment type="pathway">
    <text evidence="3 10">Cofactor biosynthesis; riboflavin biosynthesis; 2-hydroxy-3-oxobutyl phosphate from D-ribulose 5-phosphate: step 1/1.</text>
</comment>
<dbReference type="InterPro" id="IPR017945">
    <property type="entry name" value="DHBP_synth_RibB-like_a/b_dom"/>
</dbReference>
<feature type="site" description="Essential for catalytic activity" evidence="10">
    <location>
        <position position="170"/>
    </location>
</feature>
<name>A0ABQ1HRI8_9FLAO</name>
<evidence type="ECO:0000256" key="6">
    <source>
        <dbReference type="ARBA" id="ARBA00012153"/>
    </source>
</evidence>
<evidence type="ECO:0000256" key="10">
    <source>
        <dbReference type="HAMAP-Rule" id="MF_00180"/>
    </source>
</evidence>
<organism evidence="12 13">
    <name type="scientific">Flavobacterium palustre</name>
    <dbReference type="NCBI Taxonomy" id="1476463"/>
    <lineage>
        <taxon>Bacteria</taxon>
        <taxon>Pseudomonadati</taxon>
        <taxon>Bacteroidota</taxon>
        <taxon>Flavobacteriia</taxon>
        <taxon>Flavobacteriales</taxon>
        <taxon>Flavobacteriaceae</taxon>
        <taxon>Flavobacterium</taxon>
    </lineage>
</organism>
<dbReference type="EMBL" id="BMGA01000010">
    <property type="protein sequence ID" value="GGA87268.1"/>
    <property type="molecule type" value="Genomic_DNA"/>
</dbReference>
<keyword evidence="9 10" id="KW-0479">Metal-binding</keyword>
<evidence type="ECO:0000256" key="4">
    <source>
        <dbReference type="ARBA" id="ARBA00005520"/>
    </source>
</evidence>
<feature type="site" description="Essential for catalytic activity" evidence="10">
    <location>
        <position position="132"/>
    </location>
</feature>
<dbReference type="NCBIfam" id="TIGR00506">
    <property type="entry name" value="ribB"/>
    <property type="match status" value="1"/>
</dbReference>
<evidence type="ECO:0000313" key="12">
    <source>
        <dbReference type="EMBL" id="GGA87268.1"/>
    </source>
</evidence>
<gene>
    <name evidence="12" type="primary">ribBA</name>
    <name evidence="10" type="synonym">ribB</name>
    <name evidence="12" type="ORF">GCM10008015_29900</name>
</gene>
<dbReference type="SUPFAM" id="SSF55821">
    <property type="entry name" value="YrdC/RibB"/>
    <property type="match status" value="1"/>
</dbReference>
<keyword evidence="10" id="KW-0456">Lyase</keyword>
<reference evidence="13" key="1">
    <citation type="journal article" date="2019" name="Int. J. Syst. Evol. Microbiol.">
        <title>The Global Catalogue of Microorganisms (GCM) 10K type strain sequencing project: providing services to taxonomists for standard genome sequencing and annotation.</title>
        <authorList>
            <consortium name="The Broad Institute Genomics Platform"/>
            <consortium name="The Broad Institute Genome Sequencing Center for Infectious Disease"/>
            <person name="Wu L."/>
            <person name="Ma J."/>
        </authorList>
    </citation>
    <scope>NUCLEOTIDE SEQUENCE [LARGE SCALE GENOMIC DNA]</scope>
    <source>
        <strain evidence="13">CGMCC 1.12811</strain>
    </source>
</reference>
<evidence type="ECO:0000256" key="1">
    <source>
        <dbReference type="ARBA" id="ARBA00000141"/>
    </source>
</evidence>
<keyword evidence="10" id="KW-0464">Manganese</keyword>
<dbReference type="HAMAP" id="MF_00180">
    <property type="entry name" value="RibB"/>
    <property type="match status" value="1"/>
</dbReference>
<evidence type="ECO:0000259" key="11">
    <source>
        <dbReference type="Pfam" id="PF00925"/>
    </source>
</evidence>
<comment type="similarity">
    <text evidence="10">Belongs to the DHBP synthase family.</text>
</comment>
<dbReference type="PANTHER" id="PTHR21327:SF18">
    <property type="entry name" value="3,4-DIHYDROXY-2-BUTANONE 4-PHOSPHATE SYNTHASE"/>
    <property type="match status" value="1"/>
</dbReference>
<dbReference type="EC" id="4.1.99.12" evidence="6 10"/>
<dbReference type="PIRSF" id="PIRSF001259">
    <property type="entry name" value="RibA"/>
    <property type="match status" value="1"/>
</dbReference>
<feature type="binding site" evidence="10">
    <location>
        <begin position="146"/>
        <end position="150"/>
    </location>
    <ligand>
        <name>D-ribulose 5-phosphate</name>
        <dbReference type="ChEBI" id="CHEBI:58121"/>
    </ligand>
</feature>
<dbReference type="InterPro" id="IPR036144">
    <property type="entry name" value="RibA-like_sf"/>
</dbReference>
<accession>A0ABQ1HRI8</accession>
<comment type="function">
    <text evidence="2 10">Catalyzes the conversion of D-ribulose 5-phosphate to formate and 3,4-dihydroxy-2-butanone 4-phosphate.</text>
</comment>
<evidence type="ECO:0000256" key="2">
    <source>
        <dbReference type="ARBA" id="ARBA00002284"/>
    </source>
</evidence>
<comment type="subunit">
    <text evidence="10">Homodimer.</text>
</comment>
<dbReference type="Proteomes" id="UP000658793">
    <property type="component" value="Unassembled WGS sequence"/>
</dbReference>
<dbReference type="RefSeq" id="WP_188495479.1">
    <property type="nucleotide sequence ID" value="NZ_BMGA01000010.1"/>
</dbReference>
<keyword evidence="8 10" id="KW-0686">Riboflavin biosynthesis</keyword>
<comment type="caution">
    <text evidence="12">The sequence shown here is derived from an EMBL/GenBank/DDBJ whole genome shotgun (WGS) entry which is preliminary data.</text>
</comment>
<comment type="cofactor">
    <cofactor evidence="10">
        <name>Mg(2+)</name>
        <dbReference type="ChEBI" id="CHEBI:18420"/>
    </cofactor>
    <cofactor evidence="10">
        <name>Mn(2+)</name>
        <dbReference type="ChEBI" id="CHEBI:29035"/>
    </cofactor>
    <text evidence="10">Binds 2 divalent metal cations per subunit. Magnesium or manganese.</text>
</comment>
<protein>
    <recommendedName>
        <fullName evidence="7 10">3,4-dihydroxy-2-butanone 4-phosphate synthase</fullName>
        <shortName evidence="10">DHBP synthase</shortName>
        <ecNumber evidence="6 10">4.1.99.12</ecNumber>
    </recommendedName>
</protein>
<dbReference type="Pfam" id="PF00926">
    <property type="entry name" value="DHBP_synthase"/>
    <property type="match status" value="1"/>
</dbReference>
<comment type="similarity">
    <text evidence="4">In the N-terminal section; belongs to the DHBP synthase family.</text>
</comment>
<proteinExistence type="inferred from homology"/>
<feature type="binding site" evidence="10">
    <location>
        <position position="37"/>
    </location>
    <ligand>
        <name>D-ribulose 5-phosphate</name>
        <dbReference type="ChEBI" id="CHEBI:58121"/>
    </ligand>
</feature>
<feature type="binding site" evidence="10">
    <location>
        <position position="33"/>
    </location>
    <ligand>
        <name>Mg(2+)</name>
        <dbReference type="ChEBI" id="CHEBI:18420"/>
        <label>1</label>
    </ligand>
</feature>
<evidence type="ECO:0000256" key="8">
    <source>
        <dbReference type="ARBA" id="ARBA00022619"/>
    </source>
</evidence>
<evidence type="ECO:0000313" key="13">
    <source>
        <dbReference type="Proteomes" id="UP000658793"/>
    </source>
</evidence>
<feature type="domain" description="GTP cyclohydrolase II" evidence="11">
    <location>
        <begin position="217"/>
        <end position="375"/>
    </location>
</feature>
<dbReference type="Gene3D" id="3.40.50.10990">
    <property type="entry name" value="GTP cyclohydrolase II"/>
    <property type="match status" value="1"/>
</dbReference>
<feature type="binding site" evidence="10">
    <location>
        <begin position="32"/>
        <end position="33"/>
    </location>
    <ligand>
        <name>D-ribulose 5-phosphate</name>
        <dbReference type="ChEBI" id="CHEBI:58121"/>
    </ligand>
</feature>
<evidence type="ECO:0000256" key="3">
    <source>
        <dbReference type="ARBA" id="ARBA00004904"/>
    </source>
</evidence>
<evidence type="ECO:0000256" key="9">
    <source>
        <dbReference type="ARBA" id="ARBA00022723"/>
    </source>
</evidence>
<dbReference type="SUPFAM" id="SSF142695">
    <property type="entry name" value="RibA-like"/>
    <property type="match status" value="1"/>
</dbReference>
<evidence type="ECO:0000256" key="5">
    <source>
        <dbReference type="ARBA" id="ARBA00008976"/>
    </source>
</evidence>
<keyword evidence="13" id="KW-1185">Reference proteome</keyword>
<sequence>MVTDKIQLHTIEEAIEDIRQGKIILVVDDEDRENEGDFLAAAEKVTPEMINFMATHGRGLICTPLTEKRCKELDLKPMVTNNTDHMETAFTVSVDLKGNGVTTGISAADRAKTVLSLIDAKTKPQDLARPGHIFPLIAKEGGVLRRTGHTEAAIDFARLAGFKPAGVIVEVMNEDGTMARLPELVKIAKKFDIKVVSIEALVAYRMQHDSIIVKKEDFDINTRFGTFRLRAYEQITNKQIHIALTKGTWNTGEPILTRIHSSQVNNDLLGTLTNNVDQQLDDMFKIINENGRGAVIFINQDMSAVNLLNRITELKTLQAEGTMKAPKVVIDIKDYGIGAQILHDIDISKIRLVSNSTQTKRVGMIGYGLEITEYVHY</sequence>
<dbReference type="PANTHER" id="PTHR21327">
    <property type="entry name" value="GTP CYCLOHYDROLASE II-RELATED"/>
    <property type="match status" value="1"/>
</dbReference>
<evidence type="ECO:0000256" key="7">
    <source>
        <dbReference type="ARBA" id="ARBA00018836"/>
    </source>
</evidence>
<dbReference type="Pfam" id="PF00925">
    <property type="entry name" value="GTP_cyclohydro2"/>
    <property type="match status" value="1"/>
</dbReference>
<feature type="binding site" evidence="10">
    <location>
        <position position="149"/>
    </location>
    <ligand>
        <name>Mg(2+)</name>
        <dbReference type="ChEBI" id="CHEBI:18420"/>
        <label>2</label>
    </ligand>
</feature>
<dbReference type="InterPro" id="IPR032677">
    <property type="entry name" value="GTP_cyclohydro_II"/>
</dbReference>
<feature type="binding site" evidence="10">
    <location>
        <position position="33"/>
    </location>
    <ligand>
        <name>Mg(2+)</name>
        <dbReference type="ChEBI" id="CHEBI:18420"/>
        <label>2</label>
    </ligand>
</feature>
<comment type="similarity">
    <text evidence="5">In the C-terminal section; belongs to the GTP cyclohydrolase II family.</text>
</comment>
<dbReference type="Gene3D" id="3.90.870.10">
    <property type="entry name" value="DHBP synthase"/>
    <property type="match status" value="1"/>
</dbReference>
<comment type="catalytic activity">
    <reaction evidence="1 10">
        <text>D-ribulose 5-phosphate = (2S)-2-hydroxy-3-oxobutyl phosphate + formate + H(+)</text>
        <dbReference type="Rhea" id="RHEA:18457"/>
        <dbReference type="ChEBI" id="CHEBI:15378"/>
        <dbReference type="ChEBI" id="CHEBI:15740"/>
        <dbReference type="ChEBI" id="CHEBI:58121"/>
        <dbReference type="ChEBI" id="CHEBI:58830"/>
        <dbReference type="EC" id="4.1.99.12"/>
    </reaction>
</comment>